<dbReference type="KEGG" id="fax:FUAX_28640"/>
<dbReference type="RefSeq" id="WP_338391988.1">
    <property type="nucleotide sequence ID" value="NZ_AP025314.1"/>
</dbReference>
<evidence type="ECO:0000313" key="2">
    <source>
        <dbReference type="EMBL" id="BDD10432.1"/>
    </source>
</evidence>
<dbReference type="Proteomes" id="UP001348817">
    <property type="component" value="Chromosome"/>
</dbReference>
<dbReference type="PANTHER" id="PTHR43581:SF2">
    <property type="entry name" value="EXCINUCLEASE ATPASE SUBUNIT"/>
    <property type="match status" value="1"/>
</dbReference>
<organism evidence="2 3">
    <name type="scientific">Fulvitalea axinellae</name>
    <dbReference type="NCBI Taxonomy" id="1182444"/>
    <lineage>
        <taxon>Bacteria</taxon>
        <taxon>Pseudomonadati</taxon>
        <taxon>Bacteroidota</taxon>
        <taxon>Cytophagia</taxon>
        <taxon>Cytophagales</taxon>
        <taxon>Persicobacteraceae</taxon>
        <taxon>Fulvitalea</taxon>
    </lineage>
</organism>
<dbReference type="Gene3D" id="3.40.50.300">
    <property type="entry name" value="P-loop containing nucleotide triphosphate hydrolases"/>
    <property type="match status" value="1"/>
</dbReference>
<protein>
    <recommendedName>
        <fullName evidence="1">Endonuclease GajA/Old nuclease/RecF-like AAA domain-containing protein</fullName>
    </recommendedName>
</protein>
<feature type="domain" description="Endonuclease GajA/Old nuclease/RecF-like AAA" evidence="1">
    <location>
        <begin position="2"/>
        <end position="135"/>
    </location>
</feature>
<name>A0AAU9CY76_9BACT</name>
<dbReference type="SUPFAM" id="SSF52540">
    <property type="entry name" value="P-loop containing nucleoside triphosphate hydrolases"/>
    <property type="match status" value="1"/>
</dbReference>
<dbReference type="AlphaFoldDB" id="A0AAU9CY76"/>
<sequence length="402" mass="45786">MEKIYIKNFGGITKADIEIKPFTVFIGEQSSGKSVVAKLVYFCRTLMLELYKQRTPQGFVERTNKRFKKYFPSSYWPQNEFTIQYEFGNKQPYAFIGKNGDLQISLPKDVVQDLGSLPSPSVYEILNSETNANDTLQSILLKYGFNQTNLFVPASRSIFAHVERNSFSYFGEDTQFDPFFIEFGQMHQAFKGAHHSVEMDGITQDFWNKASGLLKAKFLKDQTTGEEYLVHEDGRKVGLAFASSGQQELLPLLLILARFNGERFKDGHHCYYIEEPEAHLFPNAQKQVTDLLAWTFNNKVSKNEFIITTHSPYILASLNNLLQAGNILVESPEKAEQLYEIVGKDEVMNLKDLGAYEIKDGKVNSIIDQENGLILAEYLDGVSDEIGEQFDRLLDLSFGEDE</sequence>
<proteinExistence type="predicted"/>
<dbReference type="PANTHER" id="PTHR43581">
    <property type="entry name" value="ATP/GTP PHOSPHATASE"/>
    <property type="match status" value="1"/>
</dbReference>
<accession>A0AAU9CY76</accession>
<evidence type="ECO:0000313" key="3">
    <source>
        <dbReference type="Proteomes" id="UP001348817"/>
    </source>
</evidence>
<dbReference type="EMBL" id="AP025314">
    <property type="protein sequence ID" value="BDD10432.1"/>
    <property type="molecule type" value="Genomic_DNA"/>
</dbReference>
<feature type="domain" description="Endonuclease GajA/Old nuclease/RecF-like AAA" evidence="1">
    <location>
        <begin position="215"/>
        <end position="314"/>
    </location>
</feature>
<dbReference type="InterPro" id="IPR051396">
    <property type="entry name" value="Bact_Antivir_Def_Nuclease"/>
</dbReference>
<reference evidence="2 3" key="1">
    <citation type="submission" date="2021-12" db="EMBL/GenBank/DDBJ databases">
        <title>Genome sequencing of bacteria with rrn-lacking chromosome and rrn-plasmid.</title>
        <authorList>
            <person name="Anda M."/>
            <person name="Iwasaki W."/>
        </authorList>
    </citation>
    <scope>NUCLEOTIDE SEQUENCE [LARGE SCALE GENOMIC DNA]</scope>
    <source>
        <strain evidence="2 3">DSM 100852</strain>
    </source>
</reference>
<gene>
    <name evidence="2" type="ORF">FUAX_28640</name>
</gene>
<keyword evidence="3" id="KW-1185">Reference proteome</keyword>
<evidence type="ECO:0000259" key="1">
    <source>
        <dbReference type="Pfam" id="PF13175"/>
    </source>
</evidence>
<dbReference type="InterPro" id="IPR027417">
    <property type="entry name" value="P-loop_NTPase"/>
</dbReference>
<dbReference type="InterPro" id="IPR041685">
    <property type="entry name" value="AAA_GajA/Old/RecF-like"/>
</dbReference>
<dbReference type="Pfam" id="PF13175">
    <property type="entry name" value="AAA_15"/>
    <property type="match status" value="2"/>
</dbReference>